<accession>Q04075</accession>
<feature type="compositionally biased region" description="Acidic residues" evidence="1">
    <location>
        <begin position="416"/>
        <end position="427"/>
    </location>
</feature>
<feature type="compositionally biased region" description="Low complexity" evidence="1">
    <location>
        <begin position="471"/>
        <end position="480"/>
    </location>
</feature>
<evidence type="ECO:0000313" key="3">
    <source>
        <dbReference type="EMBL" id="AAA65583.1"/>
    </source>
</evidence>
<evidence type="ECO:0000256" key="2">
    <source>
        <dbReference type="SAM" id="SignalP"/>
    </source>
</evidence>
<keyword evidence="2" id="KW-0732">Signal</keyword>
<dbReference type="EMBL" id="M60878">
    <property type="protein sequence ID" value="AAA65583.1"/>
    <property type="molecule type" value="Genomic_DNA"/>
</dbReference>
<dbReference type="InterPro" id="IPR004318">
    <property type="entry name" value="RAP-1"/>
</dbReference>
<dbReference type="Pfam" id="PF03085">
    <property type="entry name" value="RAP-1"/>
    <property type="match status" value="1"/>
</dbReference>
<reference evidence="3" key="1">
    <citation type="journal article" date="1991" name="Mol. Biochem. Parasitol.">
        <title>Immunogenicity and sequence analysis of recombinant p58: a neutralization-sensitive, antigenically conserved Babesia bigemina merozoite surface protein.</title>
        <authorList>
            <person name="Mishra V.S."/>
            <person name="Stephens E.B."/>
            <person name="Dame J.B."/>
            <person name="Perryman L.E."/>
            <person name="McGuire T.C."/>
            <person name="McElwain T.F."/>
        </authorList>
    </citation>
    <scope>NUCLEOTIDE SEQUENCE</scope>
</reference>
<feature type="compositionally biased region" description="Basic and acidic residues" evidence="1">
    <location>
        <begin position="459"/>
        <end position="470"/>
    </location>
</feature>
<gene>
    <name evidence="3" type="primary">p58</name>
</gene>
<sequence length="480" mass="53795">MRSFLGVCFGALLLVARSGSAIRYTHRSGVMSAEVVGDVSKTLLEANEVVNAEMEATQVNKDMQSQLSNVKETIVGEVCEKVAGNSTCGESVIAYVNRCDEGDCLTLDSMKYKPLSLPNPYQLDAAFMLFRESDSNPAKNEVKRFWMRSRSSHGDYHHFVVSLLKKNVVRDPESNDVENFASQYFYMTTLYYKTYLTVDFTAAKFFNKLAFTTRLFGFGIQKALKRLVRSNLPVDLGTHPEATIREIASGYGEYMMTQVPAMTSFAERFSKMATKTLLVTVSDYVHLPAYKRWYRKFKEFIVNFFTDPAKLIMKHVSQPVKTAYTKLVPEEHRQAIRNVVGQSTKHIANGVRDLSRMIKEPSQQIIREKLPHYLSKAKGAVEHVVKKVKSVVPIKQKGDQPSEAAVEETVPSGDSAETEFEVPEEQYVDAVTTQEVNSEKVDADDAGNAETQQLPDAENEVRADDPKNEDSSSSSDDSDA</sequence>
<feature type="region of interest" description="Disordered" evidence="1">
    <location>
        <begin position="395"/>
        <end position="480"/>
    </location>
</feature>
<dbReference type="PIR" id="D45561">
    <property type="entry name" value="D45561"/>
</dbReference>
<proteinExistence type="predicted"/>
<organism evidence="3">
    <name type="scientific">Babesia bigemina</name>
    <dbReference type="NCBI Taxonomy" id="5866"/>
    <lineage>
        <taxon>Eukaryota</taxon>
        <taxon>Sar</taxon>
        <taxon>Alveolata</taxon>
        <taxon>Apicomplexa</taxon>
        <taxon>Aconoidasida</taxon>
        <taxon>Piroplasmida</taxon>
        <taxon>Babesiidae</taxon>
        <taxon>Babesia</taxon>
    </lineage>
</organism>
<keyword evidence="3" id="KW-0477">Merozoite</keyword>
<feature type="signal peptide" evidence="2">
    <location>
        <begin position="1"/>
        <end position="21"/>
    </location>
</feature>
<dbReference type="AlphaFoldDB" id="Q04075"/>
<protein>
    <submittedName>
        <fullName evidence="3">Merozoite surface protein</fullName>
    </submittedName>
</protein>
<evidence type="ECO:0000256" key="1">
    <source>
        <dbReference type="SAM" id="MobiDB-lite"/>
    </source>
</evidence>
<dbReference type="PIR" id="A45614">
    <property type="entry name" value="A45614"/>
</dbReference>
<name>Q04075_BABBI</name>
<feature type="chain" id="PRO_5004164503" evidence="2">
    <location>
        <begin position="22"/>
        <end position="480"/>
    </location>
</feature>